<sequence>MRIDHIHFYVKDALTCRDWFVQQMGFEFVASGASCHTCTTVVKNGAIYFVLSSAIAPNSPVAQFLRQHPPGVADIAFKVADLEWSLEKLLQRGAKVLQPLQTQVYEDGCIKWAKVAAWGDMTHTLVERHSFNPILCFPVQVDWLSETKLGSNGVSQKDKGDGGFDSKLGQGGLCTNVTIDSDKKIPKPAPTNPVLERSEGSTFTPQTHHGASLHSTLPQSPTEAFTHIDHIVLNVAAGDLAKAVQWYQQVLDFQPQQVFTIQTEKSGLCSQVMVHPVTGTQLPINEPTSANSQIQEFLDVNGGAGVQHIAIATRNIVGTIAQRRRQGMSFINVPPSYYSQLRDRYPGYNFSTAAWDAIAQQQILVDWQAQSPQALLLQTFTQPIFAEPTFFFEFIERRWGAKGFGEGNFQALFEAIEREQMKRGCLPMEKS</sequence>
<evidence type="ECO:0000256" key="1">
    <source>
        <dbReference type="ARBA" id="ARBA00005877"/>
    </source>
</evidence>
<keyword evidence="3" id="KW-0677">Repeat</keyword>
<dbReference type="Pfam" id="PF00903">
    <property type="entry name" value="Glyoxalase"/>
    <property type="match status" value="1"/>
</dbReference>
<dbReference type="CDD" id="cd08342">
    <property type="entry name" value="HPPD_N_like"/>
    <property type="match status" value="1"/>
</dbReference>
<evidence type="ECO:0000256" key="6">
    <source>
        <dbReference type="SAM" id="MobiDB-lite"/>
    </source>
</evidence>
<dbReference type="AlphaFoldDB" id="B4VLV0"/>
<dbReference type="InterPro" id="IPR041735">
    <property type="entry name" value="4OHPhenylPyrv_dOase_C"/>
</dbReference>
<evidence type="ECO:0000256" key="4">
    <source>
        <dbReference type="ARBA" id="ARBA00023004"/>
    </source>
</evidence>
<dbReference type="HOGENOM" id="CLU_034004_1_1_3"/>
<evidence type="ECO:0000259" key="7">
    <source>
        <dbReference type="PROSITE" id="PS51819"/>
    </source>
</evidence>
<comment type="similarity">
    <text evidence="1">Belongs to the 4HPPD family.</text>
</comment>
<keyword evidence="8" id="KW-0670">Pyruvate</keyword>
<dbReference type="InterPro" id="IPR037523">
    <property type="entry name" value="VOC_core"/>
</dbReference>
<keyword evidence="8" id="KW-0560">Oxidoreductase</keyword>
<dbReference type="eggNOG" id="COG3185">
    <property type="taxonomic scope" value="Bacteria"/>
</dbReference>
<dbReference type="GO" id="GO:0003868">
    <property type="term" value="F:4-hydroxyphenylpyruvate dioxygenase activity"/>
    <property type="evidence" value="ECO:0007669"/>
    <property type="project" value="UniProtKB-EC"/>
</dbReference>
<comment type="cofactor">
    <cofactor evidence="5">
        <name>Fe cation</name>
        <dbReference type="ChEBI" id="CHEBI:24875"/>
    </cofactor>
    <text evidence="5">Binds 1 Fe cation per subunit.</text>
</comment>
<evidence type="ECO:0000256" key="2">
    <source>
        <dbReference type="ARBA" id="ARBA00022723"/>
    </source>
</evidence>
<dbReference type="STRING" id="118168.MC7420_538"/>
<feature type="domain" description="VOC" evidence="7">
    <location>
        <begin position="227"/>
        <end position="382"/>
    </location>
</feature>
<feature type="domain" description="VOC" evidence="7">
    <location>
        <begin position="2"/>
        <end position="131"/>
    </location>
</feature>
<feature type="region of interest" description="Disordered" evidence="6">
    <location>
        <begin position="182"/>
        <end position="218"/>
    </location>
</feature>
<evidence type="ECO:0000256" key="3">
    <source>
        <dbReference type="ARBA" id="ARBA00022737"/>
    </source>
</evidence>
<evidence type="ECO:0000313" key="9">
    <source>
        <dbReference type="Proteomes" id="UP000003835"/>
    </source>
</evidence>
<dbReference type="CDD" id="cd07250">
    <property type="entry name" value="HPPD_C_like"/>
    <property type="match status" value="1"/>
</dbReference>
<dbReference type="EC" id="1.13.11.27" evidence="8"/>
<keyword evidence="2 5" id="KW-0479">Metal-binding</keyword>
<dbReference type="Proteomes" id="UP000003835">
    <property type="component" value="Unassembled WGS sequence"/>
</dbReference>
<keyword evidence="9" id="KW-1185">Reference proteome</keyword>
<protein>
    <submittedName>
        <fullName evidence="8">4-hydroxyphenylpyruvate dioxygenase</fullName>
        <ecNumber evidence="8">1.13.11.27</ecNumber>
    </submittedName>
</protein>
<feature type="binding site" evidence="5">
    <location>
        <position position="393"/>
    </location>
    <ligand>
        <name>Fe cation</name>
        <dbReference type="ChEBI" id="CHEBI:24875"/>
    </ligand>
</feature>
<dbReference type="Pfam" id="PF14696">
    <property type="entry name" value="Glyoxalase_5"/>
    <property type="match status" value="1"/>
</dbReference>
<dbReference type="GO" id="GO:0046872">
    <property type="term" value="F:metal ion binding"/>
    <property type="evidence" value="ECO:0007669"/>
    <property type="project" value="UniProtKB-KW"/>
</dbReference>
<dbReference type="RefSeq" id="WP_006099509.1">
    <property type="nucleotide sequence ID" value="NZ_DS989844.1"/>
</dbReference>
<accession>B4VLV0</accession>
<reference evidence="8 9" key="1">
    <citation type="submission" date="2008-07" db="EMBL/GenBank/DDBJ databases">
        <authorList>
            <person name="Tandeau de Marsac N."/>
            <person name="Ferriera S."/>
            <person name="Johnson J."/>
            <person name="Kravitz S."/>
            <person name="Beeson K."/>
            <person name="Sutton G."/>
            <person name="Rogers Y.-H."/>
            <person name="Friedman R."/>
            <person name="Frazier M."/>
            <person name="Venter J.C."/>
        </authorList>
    </citation>
    <scope>NUCLEOTIDE SEQUENCE [LARGE SCALE GENOMIC DNA]</scope>
    <source>
        <strain evidence="8 9">PCC 7420</strain>
    </source>
</reference>
<dbReference type="InterPro" id="IPR004360">
    <property type="entry name" value="Glyas_Fos-R_dOase_dom"/>
</dbReference>
<dbReference type="EMBL" id="DS989844">
    <property type="protein sequence ID" value="EDX77401.1"/>
    <property type="molecule type" value="Genomic_DNA"/>
</dbReference>
<dbReference type="InterPro" id="IPR029068">
    <property type="entry name" value="Glyas_Bleomycin-R_OHBP_Dase"/>
</dbReference>
<keyword evidence="8" id="KW-0223">Dioxygenase</keyword>
<dbReference type="PANTHER" id="PTHR11959:SF1">
    <property type="entry name" value="4-HYDROXYPHENYLPYRUVATE DIOXYGENASE"/>
    <property type="match status" value="1"/>
</dbReference>
<dbReference type="PANTHER" id="PTHR11959">
    <property type="entry name" value="4-HYDROXYPHENYLPYRUVATE DIOXYGENASE"/>
    <property type="match status" value="1"/>
</dbReference>
<feature type="binding site" evidence="5">
    <location>
        <position position="308"/>
    </location>
    <ligand>
        <name>Fe cation</name>
        <dbReference type="ChEBI" id="CHEBI:24875"/>
    </ligand>
</feature>
<dbReference type="GO" id="GO:0006572">
    <property type="term" value="P:L-tyrosine catabolic process"/>
    <property type="evidence" value="ECO:0007669"/>
    <property type="project" value="TreeGrafter"/>
</dbReference>
<keyword evidence="4 5" id="KW-0408">Iron</keyword>
<organism evidence="8 9">
    <name type="scientific">Coleofasciculus chthonoplastes PCC 7420</name>
    <dbReference type="NCBI Taxonomy" id="118168"/>
    <lineage>
        <taxon>Bacteria</taxon>
        <taxon>Bacillati</taxon>
        <taxon>Cyanobacteriota</taxon>
        <taxon>Cyanophyceae</taxon>
        <taxon>Coleofasciculales</taxon>
        <taxon>Coleofasciculaceae</taxon>
        <taxon>Coleofasciculus</taxon>
    </lineage>
</organism>
<evidence type="ECO:0000313" key="8">
    <source>
        <dbReference type="EMBL" id="EDX77401.1"/>
    </source>
</evidence>
<feature type="compositionally biased region" description="Polar residues" evidence="6">
    <location>
        <begin position="200"/>
        <end position="218"/>
    </location>
</feature>
<proteinExistence type="inferred from homology"/>
<evidence type="ECO:0000256" key="5">
    <source>
        <dbReference type="PIRSR" id="PIRSR009283-1"/>
    </source>
</evidence>
<dbReference type="PIRSF" id="PIRSF009283">
    <property type="entry name" value="HPP_dOase"/>
    <property type="match status" value="1"/>
</dbReference>
<dbReference type="PROSITE" id="PS51819">
    <property type="entry name" value="VOC"/>
    <property type="match status" value="2"/>
</dbReference>
<dbReference type="Gene3D" id="3.10.180.10">
    <property type="entry name" value="2,3-Dihydroxybiphenyl 1,2-Dioxygenase, domain 1"/>
    <property type="match status" value="2"/>
</dbReference>
<feature type="binding site" evidence="5">
    <location>
        <position position="230"/>
    </location>
    <ligand>
        <name>Fe cation</name>
        <dbReference type="ChEBI" id="CHEBI:24875"/>
    </ligand>
</feature>
<dbReference type="OrthoDB" id="9780241at2"/>
<dbReference type="InterPro" id="IPR005956">
    <property type="entry name" value="4OHPhenylPyrv_dOase"/>
</dbReference>
<gene>
    <name evidence="8" type="ORF">MC7420_538</name>
</gene>
<dbReference type="SUPFAM" id="SSF54593">
    <property type="entry name" value="Glyoxalase/Bleomycin resistance protein/Dihydroxybiphenyl dioxygenase"/>
    <property type="match status" value="2"/>
</dbReference>
<dbReference type="InterPro" id="IPR041736">
    <property type="entry name" value="4OHPhenylPyrv_dOase_N"/>
</dbReference>
<name>B4VLV0_9CYAN</name>